<evidence type="ECO:0000256" key="4">
    <source>
        <dbReference type="ARBA" id="ARBA00023288"/>
    </source>
</evidence>
<dbReference type="Pfam" id="PF05433">
    <property type="entry name" value="Rick_17kDa_Anti"/>
    <property type="match status" value="1"/>
</dbReference>
<comment type="subcellular location">
    <subcellularLocation>
        <location evidence="1">Cell outer membrane</location>
        <topology evidence="1">Lipid-anchor</topology>
    </subcellularLocation>
</comment>
<reference evidence="7 8" key="1">
    <citation type="submission" date="2020-03" db="EMBL/GenBank/DDBJ databases">
        <title>Genomic Encyclopedia of Type Strains, Phase IV (KMG-IV): sequencing the most valuable type-strain genomes for metagenomic binning, comparative biology and taxonomic classification.</title>
        <authorList>
            <person name="Goeker M."/>
        </authorList>
    </citation>
    <scope>NUCLEOTIDE SEQUENCE [LARGE SCALE GENOMIC DNA]</scope>
    <source>
        <strain evidence="7 8">DSM 7225</strain>
    </source>
</reference>
<keyword evidence="5" id="KW-0732">Signal</keyword>
<dbReference type="AlphaFoldDB" id="A0A7X5XW65"/>
<feature type="chain" id="PRO_5031317397" description="17 kDa surface antigen" evidence="5">
    <location>
        <begin position="29"/>
        <end position="122"/>
    </location>
</feature>
<keyword evidence="8" id="KW-1185">Reference proteome</keyword>
<comment type="caution">
    <text evidence="7">The sequence shown here is derived from an EMBL/GenBank/DDBJ whole genome shotgun (WGS) entry which is preliminary data.</text>
</comment>
<gene>
    <name evidence="7" type="ORF">GGR89_000788</name>
</gene>
<dbReference type="InterPro" id="IPR008816">
    <property type="entry name" value="Gly_zipper_2TM_dom"/>
</dbReference>
<sequence>MRTLLLSLSAAALAIPAAVVLPATQAEAKASIGQDRYYRGHDDRRYRHDNRRYAYREWRGRDGRRYCRKPDGTTGTVVGAVGGALLGRTIDTDGDRMAGTLLGGVAGALAGRAIEKGGSNCR</sequence>
<evidence type="ECO:0000256" key="3">
    <source>
        <dbReference type="ARBA" id="ARBA00015281"/>
    </source>
</evidence>
<dbReference type="EMBL" id="JAATJB010000002">
    <property type="protein sequence ID" value="NJB96488.1"/>
    <property type="molecule type" value="Genomic_DNA"/>
</dbReference>
<evidence type="ECO:0000256" key="1">
    <source>
        <dbReference type="ARBA" id="ARBA00004459"/>
    </source>
</evidence>
<feature type="signal peptide" evidence="5">
    <location>
        <begin position="1"/>
        <end position="28"/>
    </location>
</feature>
<organism evidence="7 8">
    <name type="scientific">Sphingomonas trueperi</name>
    <dbReference type="NCBI Taxonomy" id="53317"/>
    <lineage>
        <taxon>Bacteria</taxon>
        <taxon>Pseudomonadati</taxon>
        <taxon>Pseudomonadota</taxon>
        <taxon>Alphaproteobacteria</taxon>
        <taxon>Sphingomonadales</taxon>
        <taxon>Sphingomonadaceae</taxon>
        <taxon>Sphingomonas</taxon>
    </lineage>
</organism>
<accession>A0A7X5XW65</accession>
<dbReference type="Proteomes" id="UP000531251">
    <property type="component" value="Unassembled WGS sequence"/>
</dbReference>
<evidence type="ECO:0000313" key="7">
    <source>
        <dbReference type="EMBL" id="NJB96488.1"/>
    </source>
</evidence>
<name>A0A7X5XW65_9SPHN</name>
<protein>
    <recommendedName>
        <fullName evidence="3">17 kDa surface antigen</fullName>
    </recommendedName>
</protein>
<dbReference type="GO" id="GO:0009279">
    <property type="term" value="C:cell outer membrane"/>
    <property type="evidence" value="ECO:0007669"/>
    <property type="project" value="UniProtKB-SubCell"/>
</dbReference>
<comment type="similarity">
    <text evidence="2">Belongs to the rickettsiale 17 kDa surface antigen family.</text>
</comment>
<keyword evidence="4" id="KW-0449">Lipoprotein</keyword>
<evidence type="ECO:0000256" key="2">
    <source>
        <dbReference type="ARBA" id="ARBA00008681"/>
    </source>
</evidence>
<proteinExistence type="inferred from homology"/>
<evidence type="ECO:0000259" key="6">
    <source>
        <dbReference type="Pfam" id="PF05433"/>
    </source>
</evidence>
<evidence type="ECO:0000313" key="8">
    <source>
        <dbReference type="Proteomes" id="UP000531251"/>
    </source>
</evidence>
<evidence type="ECO:0000256" key="5">
    <source>
        <dbReference type="SAM" id="SignalP"/>
    </source>
</evidence>
<feature type="domain" description="Glycine zipper 2TM" evidence="6">
    <location>
        <begin position="75"/>
        <end position="115"/>
    </location>
</feature>
<dbReference type="RefSeq" id="WP_125974003.1">
    <property type="nucleotide sequence ID" value="NZ_BAAADY010000025.1"/>
</dbReference>